<evidence type="ECO:0000313" key="2">
    <source>
        <dbReference type="WBParaSite" id="RSKR_0000505900.1"/>
    </source>
</evidence>
<organism evidence="1 2">
    <name type="scientific">Rhabditophanes sp. KR3021</name>
    <dbReference type="NCBI Taxonomy" id="114890"/>
    <lineage>
        <taxon>Eukaryota</taxon>
        <taxon>Metazoa</taxon>
        <taxon>Ecdysozoa</taxon>
        <taxon>Nematoda</taxon>
        <taxon>Chromadorea</taxon>
        <taxon>Rhabditida</taxon>
        <taxon>Tylenchina</taxon>
        <taxon>Panagrolaimomorpha</taxon>
        <taxon>Strongyloidoidea</taxon>
        <taxon>Alloionematidae</taxon>
        <taxon>Rhabditophanes</taxon>
    </lineage>
</organism>
<reference evidence="2" key="1">
    <citation type="submission" date="2016-11" db="UniProtKB">
        <authorList>
            <consortium name="WormBaseParasite"/>
        </authorList>
    </citation>
    <scope>IDENTIFICATION</scope>
    <source>
        <strain evidence="2">KR3021</strain>
    </source>
</reference>
<protein>
    <submittedName>
        <fullName evidence="2">Uncharacterized protein</fullName>
    </submittedName>
</protein>
<proteinExistence type="predicted"/>
<dbReference type="Proteomes" id="UP000095286">
    <property type="component" value="Unplaced"/>
</dbReference>
<evidence type="ECO:0000313" key="1">
    <source>
        <dbReference type="Proteomes" id="UP000095286"/>
    </source>
</evidence>
<accession>A0AC35TVM7</accession>
<dbReference type="WBParaSite" id="RSKR_0000505900.1">
    <property type="protein sequence ID" value="RSKR_0000505900.1"/>
    <property type="gene ID" value="RSKR_0000505900"/>
</dbReference>
<sequence length="525" mass="60659">MPKQPPPPLPYCLAQKEGEARWLGVDQNLDGEIKSNRPLNHPHYEGPQTWYEEPGLTDNSCRLRTPTRSAINHHHSTLIKRENIQQPKNTLQKSIFQTQINLIKSTTTEPFKRLAKPDLLIKTLTLLWQAFFFISLISNVHTEGVTYDRNDINDNNHNRVSSQSSFSTSTQFINGQELFLRHRRLGKEQQKMCQIWTKECPKELCSREPLDRLELIRDISLFSSDLPNGTTNVELFELFRLDWSKLKSKHGMLSAIEHLKEGDSGKDCLVGLGSKCQKCFEQIDTKLNQVVNAYNTFNKMLHRFDCMPAIDSASATRPFSPNGTCELCKTWYRKWLLVQIMDIWVEPICINWCYYAQLACPHFATSKVVDYAGHPTFQCRDTNIPLVVKKQKQSTGLIQVKNPSSDTTLCKCLHPCDLEPESNYLHEEGKHLKNLTFLYKNQNKRQNIQNHHDVFFSQEFCSIRKRKCDLERKRHAINNLPNTKPKPGSNQKMPSKGINSSNNRQPLTVFVTILSTLTLIRFLTF</sequence>
<name>A0AC35TVM7_9BILA</name>